<organism evidence="1">
    <name type="scientific">Arundo donax</name>
    <name type="common">Giant reed</name>
    <name type="synonym">Donax arundinaceus</name>
    <dbReference type="NCBI Taxonomy" id="35708"/>
    <lineage>
        <taxon>Eukaryota</taxon>
        <taxon>Viridiplantae</taxon>
        <taxon>Streptophyta</taxon>
        <taxon>Embryophyta</taxon>
        <taxon>Tracheophyta</taxon>
        <taxon>Spermatophyta</taxon>
        <taxon>Magnoliopsida</taxon>
        <taxon>Liliopsida</taxon>
        <taxon>Poales</taxon>
        <taxon>Poaceae</taxon>
        <taxon>PACMAD clade</taxon>
        <taxon>Arundinoideae</taxon>
        <taxon>Arundineae</taxon>
        <taxon>Arundo</taxon>
    </lineage>
</organism>
<reference evidence="1" key="1">
    <citation type="submission" date="2014-09" db="EMBL/GenBank/DDBJ databases">
        <authorList>
            <person name="Magalhaes I.L.F."/>
            <person name="Oliveira U."/>
            <person name="Santos F.R."/>
            <person name="Vidigal T.H.D.A."/>
            <person name="Brescovit A.D."/>
            <person name="Santos A.J."/>
        </authorList>
    </citation>
    <scope>NUCLEOTIDE SEQUENCE</scope>
    <source>
        <tissue evidence="1">Shoot tissue taken approximately 20 cm above the soil surface</tissue>
    </source>
</reference>
<dbReference type="AlphaFoldDB" id="A0A0A8ZEY1"/>
<protein>
    <submittedName>
        <fullName evidence="1">Uncharacterized protein</fullName>
    </submittedName>
</protein>
<evidence type="ECO:0000313" key="1">
    <source>
        <dbReference type="EMBL" id="JAD36213.1"/>
    </source>
</evidence>
<proteinExistence type="predicted"/>
<reference evidence="1" key="2">
    <citation type="journal article" date="2015" name="Data Brief">
        <title>Shoot transcriptome of the giant reed, Arundo donax.</title>
        <authorList>
            <person name="Barrero R.A."/>
            <person name="Guerrero F.D."/>
            <person name="Moolhuijzen P."/>
            <person name="Goolsby J.A."/>
            <person name="Tidwell J."/>
            <person name="Bellgard S.E."/>
            <person name="Bellgard M.I."/>
        </authorList>
    </citation>
    <scope>NUCLEOTIDE SEQUENCE</scope>
    <source>
        <tissue evidence="1">Shoot tissue taken approximately 20 cm above the soil surface</tissue>
    </source>
</reference>
<sequence>MSYLHNAPYDMCILFLVDPHLGSCVAMRIALFGNQVSPISAQVSY</sequence>
<dbReference type="EMBL" id="GBRH01261682">
    <property type="protein sequence ID" value="JAD36213.1"/>
    <property type="molecule type" value="Transcribed_RNA"/>
</dbReference>
<name>A0A0A8ZEY1_ARUDO</name>
<accession>A0A0A8ZEY1</accession>